<keyword evidence="3" id="KW-1185">Reference proteome</keyword>
<evidence type="ECO:0000313" key="3">
    <source>
        <dbReference type="Proteomes" id="UP001388673"/>
    </source>
</evidence>
<dbReference type="PANTHER" id="PTHR37490">
    <property type="entry name" value="EXPRESSED PROTEIN"/>
    <property type="match status" value="1"/>
</dbReference>
<accession>A0AAW0Z9T3</accession>
<dbReference type="Proteomes" id="UP001388673">
    <property type="component" value="Unassembled WGS sequence"/>
</dbReference>
<keyword evidence="1" id="KW-0812">Transmembrane</keyword>
<protein>
    <submittedName>
        <fullName evidence="2">Uncharacterized protein</fullName>
    </submittedName>
</protein>
<feature type="transmembrane region" description="Helical" evidence="1">
    <location>
        <begin position="45"/>
        <end position="66"/>
    </location>
</feature>
<proteinExistence type="predicted"/>
<dbReference type="PANTHER" id="PTHR37490:SF1">
    <property type="entry name" value="GLYCOSYLTRANSFERASE 2-LIKE DOMAIN-CONTAINING PROTEIN"/>
    <property type="match status" value="1"/>
</dbReference>
<dbReference type="KEGG" id="kne:92177921"/>
<dbReference type="EMBL" id="JBCAWK010000001">
    <property type="protein sequence ID" value="KAK8870091.1"/>
    <property type="molecule type" value="Genomic_DNA"/>
</dbReference>
<sequence>MSSSDLEGRLRPESERKSGKMYSMEEAWEALDKLRTAPRKRQTTWILLAIGAILLISQATSGQLGFGSRGALSTWRDSTNTLRRGNWSLTSDFDIVVSHYDEDINTMRDSIATVKSYLPPNKSHRVIIYSKKDRDSAGKRELFELADEVVSIPNVGREGETYLSHIVRHYETSPTNIAEHTIFMQPHIAWDWVFLPRLRDLLRPDTGFLSFGPYITQQCGKDSGGMEFPRMADIYSMFRNDFCPPEPALATWAGQFIVSKRRILDNQYESYVNLRSKFHAPPEHWIWKEGWHNDEPSNPTLGHALERSWPVVFGCTDAGVEKTCGGEGVTELCQCLDA</sequence>
<keyword evidence="1" id="KW-0472">Membrane</keyword>
<reference evidence="2 3" key="1">
    <citation type="journal article" date="2024" name="bioRxiv">
        <title>Comparative genomics of Cryptococcus and Kwoniella reveals pathogenesis evolution and contrasting karyotype dynamics via intercentromeric recombination or chromosome fusion.</title>
        <authorList>
            <person name="Coelho M.A."/>
            <person name="David-Palma M."/>
            <person name="Shea T."/>
            <person name="Bowers K."/>
            <person name="McGinley-Smith S."/>
            <person name="Mohammad A.W."/>
            <person name="Gnirke A."/>
            <person name="Yurkov A.M."/>
            <person name="Nowrousian M."/>
            <person name="Sun S."/>
            <person name="Cuomo C.A."/>
            <person name="Heitman J."/>
        </authorList>
    </citation>
    <scope>NUCLEOTIDE SEQUENCE [LARGE SCALE GENOMIC DNA]</scope>
    <source>
        <strain evidence="2 3">CBS 13917</strain>
    </source>
</reference>
<dbReference type="AlphaFoldDB" id="A0AAW0Z9T3"/>
<evidence type="ECO:0000313" key="2">
    <source>
        <dbReference type="EMBL" id="KAK8870091.1"/>
    </source>
</evidence>
<comment type="caution">
    <text evidence="2">The sequence shown here is derived from an EMBL/GenBank/DDBJ whole genome shotgun (WGS) entry which is preliminary data.</text>
</comment>
<keyword evidence="1" id="KW-1133">Transmembrane helix</keyword>
<dbReference type="GeneID" id="92177921"/>
<name>A0AAW0Z9T3_9TREE</name>
<dbReference type="RefSeq" id="XP_066806337.1">
    <property type="nucleotide sequence ID" value="XM_066943795.1"/>
</dbReference>
<evidence type="ECO:0000256" key="1">
    <source>
        <dbReference type="SAM" id="Phobius"/>
    </source>
</evidence>
<gene>
    <name evidence="2" type="ORF">IAR55_000661</name>
</gene>
<organism evidence="2 3">
    <name type="scientific">Kwoniella newhampshirensis</name>
    <dbReference type="NCBI Taxonomy" id="1651941"/>
    <lineage>
        <taxon>Eukaryota</taxon>
        <taxon>Fungi</taxon>
        <taxon>Dikarya</taxon>
        <taxon>Basidiomycota</taxon>
        <taxon>Agaricomycotina</taxon>
        <taxon>Tremellomycetes</taxon>
        <taxon>Tremellales</taxon>
        <taxon>Cryptococcaceae</taxon>
        <taxon>Kwoniella</taxon>
    </lineage>
</organism>